<dbReference type="Pfam" id="PF00514">
    <property type="entry name" value="Arm"/>
    <property type="match status" value="1"/>
</dbReference>
<feature type="region of interest" description="Disordered" evidence="6">
    <location>
        <begin position="1"/>
        <end position="34"/>
    </location>
</feature>
<evidence type="ECO:0000256" key="2">
    <source>
        <dbReference type="ARBA" id="ARBA00022448"/>
    </source>
</evidence>
<name>A0A1Y1I773_KLENI</name>
<reference evidence="7 8" key="1">
    <citation type="journal article" date="2014" name="Nat. Commun.">
        <title>Klebsormidium flaccidum genome reveals primary factors for plant terrestrial adaptation.</title>
        <authorList>
            <person name="Hori K."/>
            <person name="Maruyama F."/>
            <person name="Fujisawa T."/>
            <person name="Togashi T."/>
            <person name="Yamamoto N."/>
            <person name="Seo M."/>
            <person name="Sato S."/>
            <person name="Yamada T."/>
            <person name="Mori H."/>
            <person name="Tajima N."/>
            <person name="Moriyama T."/>
            <person name="Ikeuchi M."/>
            <person name="Watanabe M."/>
            <person name="Wada H."/>
            <person name="Kobayashi K."/>
            <person name="Saito M."/>
            <person name="Masuda T."/>
            <person name="Sasaki-Sekimoto Y."/>
            <person name="Mashiguchi K."/>
            <person name="Awai K."/>
            <person name="Shimojima M."/>
            <person name="Masuda S."/>
            <person name="Iwai M."/>
            <person name="Nobusawa T."/>
            <person name="Narise T."/>
            <person name="Kondo S."/>
            <person name="Saito H."/>
            <person name="Sato R."/>
            <person name="Murakawa M."/>
            <person name="Ihara Y."/>
            <person name="Oshima-Yamada Y."/>
            <person name="Ohtaka K."/>
            <person name="Satoh M."/>
            <person name="Sonobe K."/>
            <person name="Ishii M."/>
            <person name="Ohtani R."/>
            <person name="Kanamori-Sato M."/>
            <person name="Honoki R."/>
            <person name="Miyazaki D."/>
            <person name="Mochizuki H."/>
            <person name="Umetsu J."/>
            <person name="Higashi K."/>
            <person name="Shibata D."/>
            <person name="Kamiya Y."/>
            <person name="Sato N."/>
            <person name="Nakamura Y."/>
            <person name="Tabata S."/>
            <person name="Ida S."/>
            <person name="Kurokawa K."/>
            <person name="Ohta H."/>
        </authorList>
    </citation>
    <scope>NUCLEOTIDE SEQUENCE [LARGE SCALE GENOMIC DNA]</scope>
    <source>
        <strain evidence="7 8">NIES-2285</strain>
    </source>
</reference>
<evidence type="ECO:0000256" key="1">
    <source>
        <dbReference type="ARBA" id="ARBA00010394"/>
    </source>
</evidence>
<keyword evidence="4 5" id="KW-0653">Protein transport</keyword>
<dbReference type="GO" id="GO:0006607">
    <property type="term" value="P:NLS-bearing protein import into nucleus"/>
    <property type="evidence" value="ECO:0000318"/>
    <property type="project" value="GO_Central"/>
</dbReference>
<dbReference type="SMART" id="SM00185">
    <property type="entry name" value="ARM"/>
    <property type="match status" value="7"/>
</dbReference>
<proteinExistence type="inferred from homology"/>
<dbReference type="PANTHER" id="PTHR23316">
    <property type="entry name" value="IMPORTIN ALPHA"/>
    <property type="match status" value="1"/>
</dbReference>
<dbReference type="InterPro" id="IPR000225">
    <property type="entry name" value="Armadillo"/>
</dbReference>
<evidence type="ECO:0000256" key="4">
    <source>
        <dbReference type="ARBA" id="ARBA00022927"/>
    </source>
</evidence>
<dbReference type="OrthoDB" id="29145at2759"/>
<dbReference type="GO" id="GO:0061608">
    <property type="term" value="F:nuclear import signal receptor activity"/>
    <property type="evidence" value="ECO:0000318"/>
    <property type="project" value="GO_Central"/>
</dbReference>
<evidence type="ECO:0000256" key="5">
    <source>
        <dbReference type="PIRNR" id="PIRNR005673"/>
    </source>
</evidence>
<protein>
    <recommendedName>
        <fullName evidence="5">Importin subunit alpha</fullName>
    </recommendedName>
</protein>
<evidence type="ECO:0000256" key="3">
    <source>
        <dbReference type="ARBA" id="ARBA00022737"/>
    </source>
</evidence>
<dbReference type="PIRSF" id="PIRSF005673">
    <property type="entry name" value="Importin_alpha"/>
    <property type="match status" value="1"/>
</dbReference>
<dbReference type="STRING" id="105231.A0A1Y1I773"/>
<evidence type="ECO:0000313" key="7">
    <source>
        <dbReference type="EMBL" id="GAQ85782.1"/>
    </source>
</evidence>
<dbReference type="InterPro" id="IPR032413">
    <property type="entry name" value="Arm_3"/>
</dbReference>
<dbReference type="GO" id="GO:0008139">
    <property type="term" value="F:nuclear localization sequence binding"/>
    <property type="evidence" value="ECO:0000318"/>
    <property type="project" value="GO_Central"/>
</dbReference>
<feature type="region of interest" description="Disordered" evidence="6">
    <location>
        <begin position="516"/>
        <end position="539"/>
    </location>
</feature>
<dbReference type="SUPFAM" id="SSF48371">
    <property type="entry name" value="ARM repeat"/>
    <property type="match status" value="1"/>
</dbReference>
<keyword evidence="8" id="KW-1185">Reference proteome</keyword>
<dbReference type="Gene3D" id="1.25.10.10">
    <property type="entry name" value="Leucine-rich Repeat Variant"/>
    <property type="match status" value="1"/>
</dbReference>
<dbReference type="GO" id="GO:0005634">
    <property type="term" value="C:nucleus"/>
    <property type="evidence" value="ECO:0000318"/>
    <property type="project" value="GO_Central"/>
</dbReference>
<dbReference type="InterPro" id="IPR016024">
    <property type="entry name" value="ARM-type_fold"/>
</dbReference>
<evidence type="ECO:0000256" key="6">
    <source>
        <dbReference type="SAM" id="MobiDB-lite"/>
    </source>
</evidence>
<dbReference type="InterPro" id="IPR011989">
    <property type="entry name" value="ARM-like"/>
</dbReference>
<sequence length="539" mass="56241">MDSAGQRALASRREQFKNFAATTGAKAGDRRKQQAVTVGKDRREAMVRAKRIRRDMDDGLARGEMQGEQADEAALATSVKEAVEALRASKGKDGALVALRQLRKLLSVGQYPPVDVAVAAGAVPLLGEALQFGVSGPEQLLEAAWCLTNIASGDTDQATAVLPTAPLLIAHLQGRALDVAEQFAWALGNLAGEGQELRDVLLANGALGPLSARVAETERPGSTLKQTAAWALSNLLKGPSQKAASEAIKNGPLINALVAGLDGGSPALVTEVAWILTYLAAGPEAHADRLIKLGALPPLVRHLVTATEKHVVIPVLRAVGNVVSGQDSKTDAVFVAAPGGAGSVVAALCRCLQSGERTLQKEAAWAVANIAGGTLQHKQAVATPDVIAAAARLLQEAAFDVKKEAGFALANMCAAPGGGGAVVLSHLEAVVRAGCLPGFLALVRSPDQEAARLGVQFAEVVLRALPNGRGVKLVEEADGIDALESLQYHGNDELRNMANSLVDRYYGEEYGMEEEGLEEGSKAVQQDLPAWRNPGGMRT</sequence>
<dbReference type="Pfam" id="PF16186">
    <property type="entry name" value="Arm_3"/>
    <property type="match status" value="1"/>
</dbReference>
<keyword evidence="2 5" id="KW-0813">Transport</keyword>
<dbReference type="GO" id="GO:0005737">
    <property type="term" value="C:cytoplasm"/>
    <property type="evidence" value="ECO:0007669"/>
    <property type="project" value="InterPro"/>
</dbReference>
<evidence type="ECO:0000313" key="8">
    <source>
        <dbReference type="Proteomes" id="UP000054558"/>
    </source>
</evidence>
<dbReference type="AlphaFoldDB" id="A0A1Y1I773"/>
<dbReference type="EMBL" id="DF237203">
    <property type="protein sequence ID" value="GAQ85782.1"/>
    <property type="molecule type" value="Genomic_DNA"/>
</dbReference>
<dbReference type="OMA" id="QMRNMAN"/>
<dbReference type="InterPro" id="IPR024931">
    <property type="entry name" value="Importin_alpha"/>
</dbReference>
<comment type="similarity">
    <text evidence="1 5">Belongs to the importin alpha family.</text>
</comment>
<dbReference type="Proteomes" id="UP000054558">
    <property type="component" value="Unassembled WGS sequence"/>
</dbReference>
<keyword evidence="3" id="KW-0677">Repeat</keyword>
<accession>A0A1Y1I773</accession>
<gene>
    <name evidence="7" type="ORF">KFL_002540160</name>
</gene>
<organism evidence="7 8">
    <name type="scientific">Klebsormidium nitens</name>
    <name type="common">Green alga</name>
    <name type="synonym">Ulothrix nitens</name>
    <dbReference type="NCBI Taxonomy" id="105231"/>
    <lineage>
        <taxon>Eukaryota</taxon>
        <taxon>Viridiplantae</taxon>
        <taxon>Streptophyta</taxon>
        <taxon>Klebsormidiophyceae</taxon>
        <taxon>Klebsormidiales</taxon>
        <taxon>Klebsormidiaceae</taxon>
        <taxon>Klebsormidium</taxon>
    </lineage>
</organism>